<dbReference type="PANTHER" id="PTHR11070">
    <property type="entry name" value="UVRD / RECB / PCRA DNA HELICASE FAMILY MEMBER"/>
    <property type="match status" value="1"/>
</dbReference>
<dbReference type="InterPro" id="IPR014016">
    <property type="entry name" value="UvrD-like_ATP-bd"/>
</dbReference>
<evidence type="ECO:0000256" key="5">
    <source>
        <dbReference type="ARBA" id="ARBA00023235"/>
    </source>
</evidence>
<dbReference type="GO" id="GO:0003677">
    <property type="term" value="F:DNA binding"/>
    <property type="evidence" value="ECO:0007669"/>
    <property type="project" value="InterPro"/>
</dbReference>
<keyword evidence="1 9" id="KW-0547">Nucleotide-binding</keyword>
<evidence type="ECO:0000256" key="4">
    <source>
        <dbReference type="ARBA" id="ARBA00022840"/>
    </source>
</evidence>
<dbReference type="GO" id="GO:0016787">
    <property type="term" value="F:hydrolase activity"/>
    <property type="evidence" value="ECO:0007669"/>
    <property type="project" value="UniProtKB-UniRule"/>
</dbReference>
<proteinExistence type="predicted"/>
<comment type="caution">
    <text evidence="11">The sequence shown here is derived from an EMBL/GenBank/DDBJ whole genome shotgun (WGS) entry which is preliminary data.</text>
</comment>
<dbReference type="SUPFAM" id="SSF143011">
    <property type="entry name" value="RelE-like"/>
    <property type="match status" value="1"/>
</dbReference>
<evidence type="ECO:0000256" key="2">
    <source>
        <dbReference type="ARBA" id="ARBA00022801"/>
    </source>
</evidence>
<evidence type="ECO:0000259" key="10">
    <source>
        <dbReference type="PROSITE" id="PS51198"/>
    </source>
</evidence>
<dbReference type="GO" id="GO:0005829">
    <property type="term" value="C:cytosol"/>
    <property type="evidence" value="ECO:0007669"/>
    <property type="project" value="TreeGrafter"/>
</dbReference>
<evidence type="ECO:0000256" key="3">
    <source>
        <dbReference type="ARBA" id="ARBA00022806"/>
    </source>
</evidence>
<dbReference type="InterPro" id="IPR000212">
    <property type="entry name" value="DNA_helicase_UvrD/REP"/>
</dbReference>
<evidence type="ECO:0000313" key="12">
    <source>
        <dbReference type="Proteomes" id="UP000554286"/>
    </source>
</evidence>
<dbReference type="PANTHER" id="PTHR11070:SF45">
    <property type="entry name" value="DNA 3'-5' HELICASE"/>
    <property type="match status" value="1"/>
</dbReference>
<feature type="domain" description="UvrD-like helicase ATP-binding" evidence="10">
    <location>
        <begin position="231"/>
        <end position="503"/>
    </location>
</feature>
<evidence type="ECO:0000256" key="7">
    <source>
        <dbReference type="ARBA" id="ARBA00034808"/>
    </source>
</evidence>
<feature type="binding site" evidence="9">
    <location>
        <begin position="252"/>
        <end position="259"/>
    </location>
    <ligand>
        <name>ATP</name>
        <dbReference type="ChEBI" id="CHEBI:30616"/>
    </ligand>
</feature>
<protein>
    <recommendedName>
        <fullName evidence="7">DNA 3'-5' helicase</fullName>
        <ecNumber evidence="7">5.6.2.4</ecNumber>
    </recommendedName>
</protein>
<comment type="catalytic activity">
    <reaction evidence="6">
        <text>Couples ATP hydrolysis with the unwinding of duplex DNA by translocating in the 3'-5' direction.</text>
        <dbReference type="EC" id="5.6.2.4"/>
    </reaction>
</comment>
<dbReference type="Pfam" id="PF13361">
    <property type="entry name" value="UvrD_C"/>
    <property type="match status" value="1"/>
</dbReference>
<keyword evidence="5" id="KW-0413">Isomerase</keyword>
<name>A0A7W6WBA0_9PROT</name>
<dbReference type="SUPFAM" id="SSF52540">
    <property type="entry name" value="P-loop containing nucleoside triphosphate hydrolases"/>
    <property type="match status" value="1"/>
</dbReference>
<gene>
    <name evidence="11" type="ORF">GGD89_003770</name>
</gene>
<dbReference type="AlphaFoldDB" id="A0A7W6WBA0"/>
<dbReference type="InterPro" id="IPR035093">
    <property type="entry name" value="RelE/ParE_toxin_dom_sf"/>
</dbReference>
<reference evidence="11 12" key="1">
    <citation type="submission" date="2020-08" db="EMBL/GenBank/DDBJ databases">
        <title>Genome sequencing of Purple Non-Sulfur Bacteria from various extreme environments.</title>
        <authorList>
            <person name="Mayer M."/>
        </authorList>
    </citation>
    <scope>NUCLEOTIDE SEQUENCE [LARGE SCALE GENOMIC DNA]</scope>
    <source>
        <strain evidence="11 12">JA131</strain>
    </source>
</reference>
<dbReference type="InterPro" id="IPR014017">
    <property type="entry name" value="DNA_helicase_UvrD-like_C"/>
</dbReference>
<dbReference type="PROSITE" id="PS51198">
    <property type="entry name" value="UVRD_HELICASE_ATP_BIND"/>
    <property type="match status" value="1"/>
</dbReference>
<evidence type="ECO:0000256" key="9">
    <source>
        <dbReference type="PROSITE-ProRule" id="PRU00560"/>
    </source>
</evidence>
<dbReference type="GO" id="GO:0043138">
    <property type="term" value="F:3'-5' DNA helicase activity"/>
    <property type="evidence" value="ECO:0007669"/>
    <property type="project" value="UniProtKB-EC"/>
</dbReference>
<evidence type="ECO:0000256" key="6">
    <source>
        <dbReference type="ARBA" id="ARBA00034617"/>
    </source>
</evidence>
<dbReference type="InterPro" id="IPR027417">
    <property type="entry name" value="P-loop_NTPase"/>
</dbReference>
<evidence type="ECO:0000256" key="8">
    <source>
        <dbReference type="ARBA" id="ARBA00048988"/>
    </source>
</evidence>
<accession>A0A7W6WBA0</accession>
<dbReference type="Proteomes" id="UP000554286">
    <property type="component" value="Unassembled WGS sequence"/>
</dbReference>
<evidence type="ECO:0000256" key="1">
    <source>
        <dbReference type="ARBA" id="ARBA00022741"/>
    </source>
</evidence>
<dbReference type="RefSeq" id="WP_184048729.1">
    <property type="nucleotide sequence ID" value="NZ_JACIGK010000051.1"/>
</dbReference>
<dbReference type="EC" id="5.6.2.4" evidence="7"/>
<keyword evidence="4 9" id="KW-0067">ATP-binding</keyword>
<dbReference type="EMBL" id="JACIGK010000051">
    <property type="protein sequence ID" value="MBB4268115.1"/>
    <property type="molecule type" value="Genomic_DNA"/>
</dbReference>
<sequence length="691" mass="77043">MNFRIADTFTDSLARLTGQEQKAVKMTAFDLQLDPAGPGLQFHKLDRAKDRNFWSVRVNRDIRIIVHRTEASLMLCYADHHDDAYRWAERRRIETHPKTGAAQLVEVRERVEDITTYQPVAEPASVPAKATLFDHVSDDDLLGYGVPPDWLDDVRAATEDTLFDLADHLPQEAGEALLDLATGVTPARLTTVPAAADPFAHPDAQRRFRVFSNVEDLERALEYPWEKWTVFLHPAQRDTVERDYSGPARISGSAGTGKTIVALHRAVHLARRHPDERILLTTFSGTLASALRTKLQRLVGNDPGVADRIAVHPILGLGEAMFAERYGAPKIATADDIRARLQESCGTVGGCGFSPAFLFSEWSDIVDAWQIRDWQAYRDVPRLGRKTRLGGKQREALWAVFEQVRRDIDARGRLTWADVFGRLTEDLAGGEEHTFGFVIVDEAQDMGVAAMRLLAAIGSHRPDGLFFAGDLGQRIFQTPFSWKSLGVDVRGRSHTLRINYRTSRQIRGQADRLLPKTLTDVDGVGESREGTISVFNGPSPTISVFDDEVEEQEAIGHWIADLLAEGFQPHEIGVFVRSEAELPRAQKAVWTADVAHVVLSQSVETEPGKVSISTMHLAKGLEFRAVAVTACDEDVLPLQERIVTVSDESDLEDVYNTERHLLYVACTRARDRLFVTGIDPASEFLEDMCGR</sequence>
<dbReference type="GO" id="GO:0005524">
    <property type="term" value="F:ATP binding"/>
    <property type="evidence" value="ECO:0007669"/>
    <property type="project" value="UniProtKB-UniRule"/>
</dbReference>
<keyword evidence="12" id="KW-1185">Reference proteome</keyword>
<dbReference type="Pfam" id="PF13245">
    <property type="entry name" value="AAA_19"/>
    <property type="match status" value="1"/>
</dbReference>
<dbReference type="Gene3D" id="3.40.50.300">
    <property type="entry name" value="P-loop containing nucleotide triphosphate hydrolases"/>
    <property type="match status" value="2"/>
</dbReference>
<evidence type="ECO:0000313" key="11">
    <source>
        <dbReference type="EMBL" id="MBB4268115.1"/>
    </source>
</evidence>
<keyword evidence="3 9" id="KW-0347">Helicase</keyword>
<organism evidence="11 12">
    <name type="scientific">Roseospira visakhapatnamensis</name>
    <dbReference type="NCBI Taxonomy" id="390880"/>
    <lineage>
        <taxon>Bacteria</taxon>
        <taxon>Pseudomonadati</taxon>
        <taxon>Pseudomonadota</taxon>
        <taxon>Alphaproteobacteria</taxon>
        <taxon>Rhodospirillales</taxon>
        <taxon>Rhodospirillaceae</taxon>
        <taxon>Roseospira</taxon>
    </lineage>
</organism>
<dbReference type="GO" id="GO:0000725">
    <property type="term" value="P:recombinational repair"/>
    <property type="evidence" value="ECO:0007669"/>
    <property type="project" value="TreeGrafter"/>
</dbReference>
<comment type="catalytic activity">
    <reaction evidence="8">
        <text>ATP + H2O = ADP + phosphate + H(+)</text>
        <dbReference type="Rhea" id="RHEA:13065"/>
        <dbReference type="ChEBI" id="CHEBI:15377"/>
        <dbReference type="ChEBI" id="CHEBI:15378"/>
        <dbReference type="ChEBI" id="CHEBI:30616"/>
        <dbReference type="ChEBI" id="CHEBI:43474"/>
        <dbReference type="ChEBI" id="CHEBI:456216"/>
        <dbReference type="EC" id="5.6.2.4"/>
    </reaction>
</comment>
<keyword evidence="2 9" id="KW-0378">Hydrolase</keyword>